<dbReference type="InterPro" id="IPR036397">
    <property type="entry name" value="RNaseH_sf"/>
</dbReference>
<reference evidence="2 3" key="1">
    <citation type="submission" date="2018-12" db="EMBL/GenBank/DDBJ databases">
        <title>Complete genome of Litorilituus sediminis.</title>
        <authorList>
            <person name="Liu A."/>
            <person name="Rong J."/>
        </authorList>
    </citation>
    <scope>NUCLEOTIDE SEQUENCE [LARGE SCALE GENOMIC DNA]</scope>
    <source>
        <strain evidence="2 3">JCM 17549</strain>
    </source>
</reference>
<dbReference type="GO" id="GO:0003676">
    <property type="term" value="F:nucleic acid binding"/>
    <property type="evidence" value="ECO:0007669"/>
    <property type="project" value="InterPro"/>
</dbReference>
<dbReference type="KEGG" id="lsd:EMK97_16695"/>
<dbReference type="AlphaFoldDB" id="A0A4P6PBZ3"/>
<name>A0A4P6PBZ3_9GAMM</name>
<organism evidence="2 3">
    <name type="scientific">Litorilituus sediminis</name>
    <dbReference type="NCBI Taxonomy" id="718192"/>
    <lineage>
        <taxon>Bacteria</taxon>
        <taxon>Pseudomonadati</taxon>
        <taxon>Pseudomonadota</taxon>
        <taxon>Gammaproteobacteria</taxon>
        <taxon>Alteromonadales</taxon>
        <taxon>Colwelliaceae</taxon>
        <taxon>Litorilituus</taxon>
    </lineage>
</organism>
<evidence type="ECO:0000313" key="2">
    <source>
        <dbReference type="EMBL" id="QBG37255.1"/>
    </source>
</evidence>
<evidence type="ECO:0000256" key="1">
    <source>
        <dbReference type="SAM" id="MobiDB-lite"/>
    </source>
</evidence>
<dbReference type="EMBL" id="CP034759">
    <property type="protein sequence ID" value="QBG37255.1"/>
    <property type="molecule type" value="Genomic_DNA"/>
</dbReference>
<dbReference type="Proteomes" id="UP000290244">
    <property type="component" value="Chromosome"/>
</dbReference>
<dbReference type="Gene3D" id="3.30.420.10">
    <property type="entry name" value="Ribonuclease H-like superfamily/Ribonuclease H"/>
    <property type="match status" value="1"/>
</dbReference>
<evidence type="ECO:0000313" key="3">
    <source>
        <dbReference type="Proteomes" id="UP000290244"/>
    </source>
</evidence>
<dbReference type="RefSeq" id="WP_130603921.1">
    <property type="nucleotide sequence ID" value="NZ_CP034759.1"/>
</dbReference>
<accession>A0A4P6PBZ3</accession>
<sequence>MQLNQKLVSTNKNPAEYLIVDVNQDRAQVAIVDMLCDPPKRPKAQSFDWVQEKLASKELKLEEHDHSDLLMADDSELKPSWIKRRDAAYLAISSLVEDPYQLDQYFYGDPSGILARLIKESGRSRKWVQASINRYFRYGSVPNALLPHYEELGKKYVGPEKPIYKEDGSTCLKSKPGIDTQYGNPFRYITVEDKQNIFELSKKLKDLQEVNLKDLYEDYCKEYCVVLIRPEGAEDDDVAEEFYAVLPRVRLISPRAFKRHLKKCIGTLEFIRRRTGSILYEKDHAGKPGLAAHGLRGPRSRYEIDSTTADIYIRYDYTNDEQLSIGRPTIYFVIDVVSSMIVGVHVCFHGPDWHAESQALFNAFTDKVEFCGQFGIEITHKDWPCADICNELTLDRGTENSHNAITSVLKGKIGIKAANFNAYHRGDCKGTVEKAFDIVQGKAIPQHEGKVYKAPKKEDAHPSRGAVYTYKQFMQRLIREIIHRNNTAAKVDNHNFEMCRDEVGLTPRDIWNWGLKQSIFPPIKKSKDALLYALMKKDRAMVTAKGVRFRGVFYNSPEVMALKWLDKAKNEGHFEEEIRYTDVNSSHIWCRHPEDKKKLIQMEITERSCQYKNRLWAQVLAHQETLKELLALLDEQRFSERVLLNMSLEELDNTVKEEVRKLKKSQAVSPDKTVRERKQQHGDMEKQVQYQDLLIAMEDAANFTETPDPHVVGGDELLDPTYKRKNVAA</sequence>
<gene>
    <name evidence="2" type="ORF">EMK97_16695</name>
</gene>
<protein>
    <submittedName>
        <fullName evidence="2">Transposase</fullName>
    </submittedName>
</protein>
<proteinExistence type="predicted"/>
<feature type="region of interest" description="Disordered" evidence="1">
    <location>
        <begin position="664"/>
        <end position="683"/>
    </location>
</feature>
<dbReference type="OrthoDB" id="501284at2"/>
<feature type="compositionally biased region" description="Basic and acidic residues" evidence="1">
    <location>
        <begin position="672"/>
        <end position="683"/>
    </location>
</feature>
<keyword evidence="3" id="KW-1185">Reference proteome</keyword>